<feature type="compositionally biased region" description="Acidic residues" evidence="1">
    <location>
        <begin position="87"/>
        <end position="99"/>
    </location>
</feature>
<feature type="region of interest" description="Disordered" evidence="1">
    <location>
        <begin position="53"/>
        <end position="99"/>
    </location>
</feature>
<dbReference type="EMBL" id="JANQDX010000003">
    <property type="protein sequence ID" value="KAL0926636.1"/>
    <property type="molecule type" value="Genomic_DNA"/>
</dbReference>
<evidence type="ECO:0000256" key="1">
    <source>
        <dbReference type="SAM" id="MobiDB-lite"/>
    </source>
</evidence>
<accession>A0ABD0VV01</accession>
<evidence type="ECO:0000313" key="2">
    <source>
        <dbReference type="EMBL" id="KAL0926636.1"/>
    </source>
</evidence>
<proteinExistence type="predicted"/>
<keyword evidence="3" id="KW-1185">Reference proteome</keyword>
<organism evidence="2 3">
    <name type="scientific">Dendrobium thyrsiflorum</name>
    <name type="common">Pinecone-like raceme dendrobium</name>
    <name type="synonym">Orchid</name>
    <dbReference type="NCBI Taxonomy" id="117978"/>
    <lineage>
        <taxon>Eukaryota</taxon>
        <taxon>Viridiplantae</taxon>
        <taxon>Streptophyta</taxon>
        <taxon>Embryophyta</taxon>
        <taxon>Tracheophyta</taxon>
        <taxon>Spermatophyta</taxon>
        <taxon>Magnoliopsida</taxon>
        <taxon>Liliopsida</taxon>
        <taxon>Asparagales</taxon>
        <taxon>Orchidaceae</taxon>
        <taxon>Epidendroideae</taxon>
        <taxon>Malaxideae</taxon>
        <taxon>Dendrobiinae</taxon>
        <taxon>Dendrobium</taxon>
    </lineage>
</organism>
<protein>
    <submittedName>
        <fullName evidence="2">Uncharacterized protein</fullName>
    </submittedName>
</protein>
<name>A0ABD0VV01_DENTH</name>
<evidence type="ECO:0000313" key="3">
    <source>
        <dbReference type="Proteomes" id="UP001552299"/>
    </source>
</evidence>
<dbReference type="Proteomes" id="UP001552299">
    <property type="component" value="Unassembled WGS sequence"/>
</dbReference>
<sequence length="99" mass="11337">MTGMKVKVFERKIGQLKTYFEEKISDFQNQFATIHEKMDEKFAALEDLMKKMLEDKQKSATSKSKKTTGSHGRGGNPNPFMGRENPEVEVFEGDDECLL</sequence>
<comment type="caution">
    <text evidence="2">The sequence shown here is derived from an EMBL/GenBank/DDBJ whole genome shotgun (WGS) entry which is preliminary data.</text>
</comment>
<gene>
    <name evidence="2" type="ORF">M5K25_002874</name>
</gene>
<dbReference type="AlphaFoldDB" id="A0ABD0VV01"/>
<reference evidence="2 3" key="1">
    <citation type="journal article" date="2024" name="Plant Biotechnol. J.">
        <title>Dendrobium thyrsiflorum genome and its molecular insights into genes involved in important horticultural traits.</title>
        <authorList>
            <person name="Chen B."/>
            <person name="Wang J.Y."/>
            <person name="Zheng P.J."/>
            <person name="Li K.L."/>
            <person name="Liang Y.M."/>
            <person name="Chen X.F."/>
            <person name="Zhang C."/>
            <person name="Zhao X."/>
            <person name="He X."/>
            <person name="Zhang G.Q."/>
            <person name="Liu Z.J."/>
            <person name="Xu Q."/>
        </authorList>
    </citation>
    <scope>NUCLEOTIDE SEQUENCE [LARGE SCALE GENOMIC DNA]</scope>
    <source>
        <strain evidence="2">GZMU011</strain>
    </source>
</reference>